<feature type="domain" description="HTH araC/xylS-type" evidence="4">
    <location>
        <begin position="12"/>
        <end position="109"/>
    </location>
</feature>
<gene>
    <name evidence="5" type="ORF">MNBD_ALPHA04-720</name>
</gene>
<protein>
    <recommendedName>
        <fullName evidence="4">HTH araC/xylS-type domain-containing protein</fullName>
    </recommendedName>
</protein>
<dbReference type="AlphaFoldDB" id="A0A3B0RSP0"/>
<dbReference type="Gene3D" id="1.10.10.60">
    <property type="entry name" value="Homeodomain-like"/>
    <property type="match status" value="1"/>
</dbReference>
<evidence type="ECO:0000256" key="1">
    <source>
        <dbReference type="ARBA" id="ARBA00023015"/>
    </source>
</evidence>
<reference evidence="5" key="1">
    <citation type="submission" date="2018-06" db="EMBL/GenBank/DDBJ databases">
        <authorList>
            <person name="Zhirakovskaya E."/>
        </authorList>
    </citation>
    <scope>NUCLEOTIDE SEQUENCE</scope>
</reference>
<dbReference type="Pfam" id="PF12833">
    <property type="entry name" value="HTH_18"/>
    <property type="match status" value="1"/>
</dbReference>
<dbReference type="EMBL" id="UOEF01000180">
    <property type="protein sequence ID" value="VAV94231.1"/>
    <property type="molecule type" value="Genomic_DNA"/>
</dbReference>
<dbReference type="PROSITE" id="PS01124">
    <property type="entry name" value="HTH_ARAC_FAMILY_2"/>
    <property type="match status" value="1"/>
</dbReference>
<dbReference type="SMART" id="SM00342">
    <property type="entry name" value="HTH_ARAC"/>
    <property type="match status" value="1"/>
</dbReference>
<keyword evidence="3" id="KW-0804">Transcription</keyword>
<dbReference type="GO" id="GO:0003700">
    <property type="term" value="F:DNA-binding transcription factor activity"/>
    <property type="evidence" value="ECO:0007669"/>
    <property type="project" value="InterPro"/>
</dbReference>
<dbReference type="PANTHER" id="PTHR46796">
    <property type="entry name" value="HTH-TYPE TRANSCRIPTIONAL ACTIVATOR RHAS-RELATED"/>
    <property type="match status" value="1"/>
</dbReference>
<name>A0A3B0RSP0_9ZZZZ</name>
<evidence type="ECO:0000313" key="5">
    <source>
        <dbReference type="EMBL" id="VAV94231.1"/>
    </source>
</evidence>
<dbReference type="SUPFAM" id="SSF46689">
    <property type="entry name" value="Homeodomain-like"/>
    <property type="match status" value="1"/>
</dbReference>
<dbReference type="InterPro" id="IPR018060">
    <property type="entry name" value="HTH_AraC"/>
</dbReference>
<feature type="non-terminal residue" evidence="5">
    <location>
        <position position="1"/>
    </location>
</feature>
<dbReference type="InterPro" id="IPR009057">
    <property type="entry name" value="Homeodomain-like_sf"/>
</dbReference>
<dbReference type="GO" id="GO:0043565">
    <property type="term" value="F:sequence-specific DNA binding"/>
    <property type="evidence" value="ECO:0007669"/>
    <property type="project" value="InterPro"/>
</dbReference>
<keyword evidence="2" id="KW-0238">DNA-binding</keyword>
<dbReference type="InterPro" id="IPR050204">
    <property type="entry name" value="AraC_XylS_family_regulators"/>
</dbReference>
<dbReference type="PANTHER" id="PTHR46796:SF13">
    <property type="entry name" value="HTH-TYPE TRANSCRIPTIONAL ACTIVATOR RHAS"/>
    <property type="match status" value="1"/>
</dbReference>
<sequence length="113" mass="12606">LAEYQDLDGIIRSAISVVEGDLSYAWKVDDLACILAFSKRSLQRYFQQSELNFSILLRAVRFQQASLRLADPAFSITDISYSCGFSDSAHFSRDFRKGVGISPSAYRQIALAA</sequence>
<accession>A0A3B0RSP0</accession>
<keyword evidence="1" id="KW-0805">Transcription regulation</keyword>
<evidence type="ECO:0000256" key="3">
    <source>
        <dbReference type="ARBA" id="ARBA00023163"/>
    </source>
</evidence>
<proteinExistence type="predicted"/>
<dbReference type="PRINTS" id="PR00032">
    <property type="entry name" value="HTHARAC"/>
</dbReference>
<evidence type="ECO:0000259" key="4">
    <source>
        <dbReference type="PROSITE" id="PS01124"/>
    </source>
</evidence>
<evidence type="ECO:0000256" key="2">
    <source>
        <dbReference type="ARBA" id="ARBA00023125"/>
    </source>
</evidence>
<dbReference type="InterPro" id="IPR020449">
    <property type="entry name" value="Tscrpt_reg_AraC-type_HTH"/>
</dbReference>
<organism evidence="5">
    <name type="scientific">hydrothermal vent metagenome</name>
    <dbReference type="NCBI Taxonomy" id="652676"/>
    <lineage>
        <taxon>unclassified sequences</taxon>
        <taxon>metagenomes</taxon>
        <taxon>ecological metagenomes</taxon>
    </lineage>
</organism>